<sequence length="259" mass="29058">MDSSGTQFQENHVNQGRPDFYQNVVVMRHGDRLDNFEPLWKTTAARPWDPPLMEGGRVRAFRTGQKLRSGLGFPIHRSYDDPNANAGDTVPFDPSKLKVSVEYGLCEIMNRGAIHLDVAPKDGNWGFDISELEAMLPSGTVDDKVERVYKELPKWEETLPCTRSRYAQIFKVLADKYPTDNLLLLAHGEAVNVAVSEFKKDVNIYQVSYCAYAELKRPIFKKNQSFAAGDFTVLTNSGQTGVTYFPTSALTDNVSHSSI</sequence>
<dbReference type="PANTHER" id="PTHR16469">
    <property type="entry name" value="UBIQUITIN-ASSOCIATED AND SH3 DOMAIN-CONTAINING BA-RELATED"/>
    <property type="match status" value="1"/>
</dbReference>
<proteinExistence type="predicted"/>
<name>A0AAD7LPR7_QUISA</name>
<dbReference type="PIRSF" id="PIRSF015897">
    <property type="entry name" value="PRIB5"/>
    <property type="match status" value="1"/>
</dbReference>
<dbReference type="CDD" id="cd07040">
    <property type="entry name" value="HP"/>
    <property type="match status" value="1"/>
</dbReference>
<comment type="caution">
    <text evidence="1">The sequence shown here is derived from an EMBL/GenBank/DDBJ whole genome shotgun (WGS) entry which is preliminary data.</text>
</comment>
<dbReference type="InterPro" id="IPR051710">
    <property type="entry name" value="Phosphatase_SH3-domain"/>
</dbReference>
<dbReference type="InterPro" id="IPR012398">
    <property type="entry name" value="PRIB5"/>
</dbReference>
<evidence type="ECO:0000313" key="1">
    <source>
        <dbReference type="EMBL" id="KAJ7962064.1"/>
    </source>
</evidence>
<gene>
    <name evidence="1" type="ORF">O6P43_017340</name>
</gene>
<dbReference type="Gene3D" id="3.40.50.1240">
    <property type="entry name" value="Phosphoglycerate mutase-like"/>
    <property type="match status" value="2"/>
</dbReference>
<dbReference type="Proteomes" id="UP001163823">
    <property type="component" value="Chromosome 7"/>
</dbReference>
<dbReference type="SUPFAM" id="SSF53254">
    <property type="entry name" value="Phosphoglycerate mutase-like"/>
    <property type="match status" value="1"/>
</dbReference>
<dbReference type="EMBL" id="JARAOO010000007">
    <property type="protein sequence ID" value="KAJ7962064.1"/>
    <property type="molecule type" value="Genomic_DNA"/>
</dbReference>
<organism evidence="1 2">
    <name type="scientific">Quillaja saponaria</name>
    <name type="common">Soap bark tree</name>
    <dbReference type="NCBI Taxonomy" id="32244"/>
    <lineage>
        <taxon>Eukaryota</taxon>
        <taxon>Viridiplantae</taxon>
        <taxon>Streptophyta</taxon>
        <taxon>Embryophyta</taxon>
        <taxon>Tracheophyta</taxon>
        <taxon>Spermatophyta</taxon>
        <taxon>Magnoliopsida</taxon>
        <taxon>eudicotyledons</taxon>
        <taxon>Gunneridae</taxon>
        <taxon>Pentapetalae</taxon>
        <taxon>rosids</taxon>
        <taxon>fabids</taxon>
        <taxon>Fabales</taxon>
        <taxon>Quillajaceae</taxon>
        <taxon>Quillaja</taxon>
    </lineage>
</organism>
<keyword evidence="2" id="KW-1185">Reference proteome</keyword>
<dbReference type="KEGG" id="qsa:O6P43_017340"/>
<dbReference type="PANTHER" id="PTHR16469:SF27">
    <property type="entry name" value="UBIQUITIN-ASSOCIATED AND SH3 DOMAIN-CONTAINING BA-RELATED"/>
    <property type="match status" value="1"/>
</dbReference>
<accession>A0AAD7LPR7</accession>
<dbReference type="InterPro" id="IPR029033">
    <property type="entry name" value="His_PPase_superfam"/>
</dbReference>
<reference evidence="1" key="1">
    <citation type="journal article" date="2023" name="Science">
        <title>Elucidation of the pathway for biosynthesis of saponin adjuvants from the soapbark tree.</title>
        <authorList>
            <person name="Reed J."/>
            <person name="Orme A."/>
            <person name="El-Demerdash A."/>
            <person name="Owen C."/>
            <person name="Martin L.B.B."/>
            <person name="Misra R.C."/>
            <person name="Kikuchi S."/>
            <person name="Rejzek M."/>
            <person name="Martin A.C."/>
            <person name="Harkess A."/>
            <person name="Leebens-Mack J."/>
            <person name="Louveau T."/>
            <person name="Stephenson M.J."/>
            <person name="Osbourn A."/>
        </authorList>
    </citation>
    <scope>NUCLEOTIDE SEQUENCE</scope>
    <source>
        <strain evidence="1">S10</strain>
    </source>
</reference>
<dbReference type="AlphaFoldDB" id="A0AAD7LPR7"/>
<protein>
    <submittedName>
        <fullName evidence="1">Phosphoglycerate mutase family protein</fullName>
    </submittedName>
</protein>
<evidence type="ECO:0000313" key="2">
    <source>
        <dbReference type="Proteomes" id="UP001163823"/>
    </source>
</evidence>